<dbReference type="Gene3D" id="1.10.287.410">
    <property type="match status" value="1"/>
</dbReference>
<dbReference type="SUPFAM" id="SSF53474">
    <property type="entry name" value="alpha/beta-Hydrolases"/>
    <property type="match status" value="1"/>
</dbReference>
<dbReference type="AlphaFoldDB" id="A0A137P9L6"/>
<dbReference type="InterPro" id="IPR029058">
    <property type="entry name" value="AB_hydrolase_fold"/>
</dbReference>
<protein>
    <submittedName>
        <fullName evidence="4">Peptidase S10, serine carboxypeptidase</fullName>
    </submittedName>
</protein>
<gene>
    <name evidence="4" type="ORF">CONCODRAFT_5575</name>
</gene>
<dbReference type="Proteomes" id="UP000070444">
    <property type="component" value="Unassembled WGS sequence"/>
</dbReference>
<dbReference type="GO" id="GO:0000324">
    <property type="term" value="C:fungal-type vacuole"/>
    <property type="evidence" value="ECO:0007669"/>
    <property type="project" value="TreeGrafter"/>
</dbReference>
<dbReference type="EMBL" id="KQ964469">
    <property type="protein sequence ID" value="KXN71689.1"/>
    <property type="molecule type" value="Genomic_DNA"/>
</dbReference>
<proteinExistence type="inferred from homology"/>
<name>A0A137P9L6_CONC2</name>
<evidence type="ECO:0000313" key="5">
    <source>
        <dbReference type="Proteomes" id="UP000070444"/>
    </source>
</evidence>
<dbReference type="GO" id="GO:0006508">
    <property type="term" value="P:proteolysis"/>
    <property type="evidence" value="ECO:0007669"/>
    <property type="project" value="InterPro"/>
</dbReference>
<dbReference type="STRING" id="796925.A0A137P9L6"/>
<reference evidence="4 5" key="1">
    <citation type="journal article" date="2015" name="Genome Biol. Evol.">
        <title>Phylogenomic analyses indicate that early fungi evolved digesting cell walls of algal ancestors of land plants.</title>
        <authorList>
            <person name="Chang Y."/>
            <person name="Wang S."/>
            <person name="Sekimoto S."/>
            <person name="Aerts A.L."/>
            <person name="Choi C."/>
            <person name="Clum A."/>
            <person name="LaButti K.M."/>
            <person name="Lindquist E.A."/>
            <person name="Yee Ngan C."/>
            <person name="Ohm R.A."/>
            <person name="Salamov A.A."/>
            <person name="Grigoriev I.V."/>
            <person name="Spatafora J.W."/>
            <person name="Berbee M.L."/>
        </authorList>
    </citation>
    <scope>NUCLEOTIDE SEQUENCE [LARGE SCALE GENOMIC DNA]</scope>
    <source>
        <strain evidence="4 5">NRRL 28638</strain>
    </source>
</reference>
<dbReference type="PRINTS" id="PR00724">
    <property type="entry name" value="CRBOXYPTASEC"/>
</dbReference>
<keyword evidence="2 4" id="KW-0121">Carboxypeptidase</keyword>
<dbReference type="PANTHER" id="PTHR11802:SF64">
    <property type="entry name" value="CARBOXYPEPTIDASE"/>
    <property type="match status" value="1"/>
</dbReference>
<dbReference type="Gene3D" id="3.40.50.1820">
    <property type="entry name" value="alpha/beta hydrolase"/>
    <property type="match status" value="1"/>
</dbReference>
<dbReference type="Pfam" id="PF00450">
    <property type="entry name" value="Peptidase_S10"/>
    <property type="match status" value="1"/>
</dbReference>
<keyword evidence="2 4" id="KW-0645">Protease</keyword>
<dbReference type="OMA" id="AIANNMS"/>
<dbReference type="InterPro" id="IPR001563">
    <property type="entry name" value="Peptidase_S10"/>
</dbReference>
<comment type="similarity">
    <text evidence="1">Belongs to the peptidase S10 family.</text>
</comment>
<dbReference type="GO" id="GO:0004185">
    <property type="term" value="F:serine-type carboxypeptidase activity"/>
    <property type="evidence" value="ECO:0007669"/>
    <property type="project" value="InterPro"/>
</dbReference>
<evidence type="ECO:0000256" key="1">
    <source>
        <dbReference type="ARBA" id="ARBA00009431"/>
    </source>
</evidence>
<dbReference type="PANTHER" id="PTHR11802">
    <property type="entry name" value="SERINE PROTEASE FAMILY S10 SERINE CARBOXYPEPTIDASE"/>
    <property type="match status" value="1"/>
</dbReference>
<accession>A0A137P9L6</accession>
<sequence length="467" mass="53355">MRISYFSILTLNLGGIQFNKDNLNNFKLSSLNSEWNSETDKMSNVSQYNLSINEPKFCDKVKQYSGYLNTQDKHFFFWFFESRSKPSTDPLILWLNGGPGQSSLSGLLMGNGPCKLNRSGNSTVINPYSWNNNANIIYLDQPLDAGYSYGKGGGDNTISSMEQVYAFLQLFFQKFPKYKNLDFHAFGESYGGHYIPYLGKLINDNNKKPYASKINLKSIGIGNGLINPLIQSESYPVMACNNTYHPVLPQSSCDYMSDHLPNCTSLIAECNKHKNVETCINANNYCQQYISSPYVMAGLNVWDIRNECETNTICYTILDNIQNYFNRKDIKQALGANININYTIFSDPVYERFTNQGDFALDFGQYTVDLLNDGIKTLIYNGDADFICNWYGGKAWALGLDWIHKTKFNNAKDLTWKSPTSNKEFGQYRTYGDFTFLRVYEAGHFVPYFQPEAALDMINRWINKTPF</sequence>
<evidence type="ECO:0000313" key="4">
    <source>
        <dbReference type="EMBL" id="KXN71689.1"/>
    </source>
</evidence>
<dbReference type="OrthoDB" id="443318at2759"/>
<keyword evidence="5" id="KW-1185">Reference proteome</keyword>
<keyword evidence="3" id="KW-0325">Glycoprotein</keyword>
<organism evidence="4 5">
    <name type="scientific">Conidiobolus coronatus (strain ATCC 28846 / CBS 209.66 / NRRL 28638)</name>
    <name type="common">Delacroixia coronata</name>
    <dbReference type="NCBI Taxonomy" id="796925"/>
    <lineage>
        <taxon>Eukaryota</taxon>
        <taxon>Fungi</taxon>
        <taxon>Fungi incertae sedis</taxon>
        <taxon>Zoopagomycota</taxon>
        <taxon>Entomophthoromycotina</taxon>
        <taxon>Entomophthoromycetes</taxon>
        <taxon>Entomophthorales</taxon>
        <taxon>Ancylistaceae</taxon>
        <taxon>Conidiobolus</taxon>
    </lineage>
</organism>
<keyword evidence="2 4" id="KW-0378">Hydrolase</keyword>
<evidence type="ECO:0000256" key="2">
    <source>
        <dbReference type="ARBA" id="ARBA00022645"/>
    </source>
</evidence>
<evidence type="ECO:0000256" key="3">
    <source>
        <dbReference type="ARBA" id="ARBA00023180"/>
    </source>
</evidence>